<dbReference type="GO" id="GO:0005886">
    <property type="term" value="C:plasma membrane"/>
    <property type="evidence" value="ECO:0007669"/>
    <property type="project" value="UniProtKB-SubCell"/>
</dbReference>
<evidence type="ECO:0000256" key="9">
    <source>
        <dbReference type="ARBA" id="ARBA00023136"/>
    </source>
</evidence>
<dbReference type="AlphaFoldDB" id="A0A0Q9YQP8"/>
<evidence type="ECO:0000256" key="2">
    <source>
        <dbReference type="ARBA" id="ARBA00022448"/>
    </source>
</evidence>
<evidence type="ECO:0000256" key="14">
    <source>
        <dbReference type="ARBA" id="ARBA00037847"/>
    </source>
</evidence>
<evidence type="ECO:0000256" key="6">
    <source>
        <dbReference type="ARBA" id="ARBA00022781"/>
    </source>
</evidence>
<evidence type="ECO:0000256" key="4">
    <source>
        <dbReference type="ARBA" id="ARBA00022547"/>
    </source>
</evidence>
<evidence type="ECO:0000256" key="5">
    <source>
        <dbReference type="ARBA" id="ARBA00022692"/>
    </source>
</evidence>
<evidence type="ECO:0000313" key="17">
    <source>
        <dbReference type="EMBL" id="KRG18807.1"/>
    </source>
</evidence>
<proteinExistence type="inferred from homology"/>
<reference evidence="18" key="2">
    <citation type="journal article" date="2016" name="Genome Announc.">
        <title>Draft Genome Sequences of Two Novel Amoeba-Resistant Intranuclear Bacteria, 'Candidatus Berkiella cookevillensis' and 'Candidatus Berkiella aquae'.</title>
        <authorList>
            <person name="Mehari Y.T."/>
            <person name="Arivett B.A."/>
            <person name="Farone A.L."/>
            <person name="Gunderson J.H."/>
            <person name="Farone M.B."/>
        </authorList>
    </citation>
    <scope>NUCLEOTIDE SEQUENCE</scope>
    <source>
        <strain evidence="18">CC99</strain>
    </source>
</reference>
<dbReference type="PANTHER" id="PTHR33445">
    <property type="entry name" value="ATP SYNTHASE SUBUNIT B', CHLOROPLASTIC"/>
    <property type="match status" value="1"/>
</dbReference>
<dbReference type="RefSeq" id="WP_057624393.1">
    <property type="nucleotide sequence ID" value="NZ_LKHV02000001.1"/>
</dbReference>
<dbReference type="GO" id="GO:0046933">
    <property type="term" value="F:proton-transporting ATP synthase activity, rotational mechanism"/>
    <property type="evidence" value="ECO:0007669"/>
    <property type="project" value="UniProtKB-UniRule"/>
</dbReference>
<dbReference type="EMBL" id="LKHV02000001">
    <property type="protein sequence ID" value="MCS5709722.1"/>
    <property type="molecule type" value="Genomic_DNA"/>
</dbReference>
<evidence type="ECO:0000256" key="16">
    <source>
        <dbReference type="RuleBase" id="RU003848"/>
    </source>
</evidence>
<accession>A0A0Q9YQP8</accession>
<dbReference type="NCBIfam" id="NF004411">
    <property type="entry name" value="PRK05759.1-2"/>
    <property type="match status" value="1"/>
</dbReference>
<evidence type="ECO:0000256" key="8">
    <source>
        <dbReference type="ARBA" id="ARBA00023065"/>
    </source>
</evidence>
<evidence type="ECO:0000313" key="19">
    <source>
        <dbReference type="Proteomes" id="UP000051494"/>
    </source>
</evidence>
<keyword evidence="6 15" id="KW-0375">Hydrogen ion transport</keyword>
<evidence type="ECO:0000256" key="12">
    <source>
        <dbReference type="ARBA" id="ARBA00025614"/>
    </source>
</evidence>
<comment type="function">
    <text evidence="12">Component of the F(0) channel, it forms part of the peripheral stalk, linking F(1) to F(0). The b'-subunit is a diverged and duplicated form of b found in plants and photosynthetic bacteria.</text>
</comment>
<keyword evidence="4 15" id="KW-0138">CF(0)</keyword>
<evidence type="ECO:0000256" key="13">
    <source>
        <dbReference type="ARBA" id="ARBA00026054"/>
    </source>
</evidence>
<dbReference type="Pfam" id="PF00430">
    <property type="entry name" value="ATP-synt_B"/>
    <property type="match status" value="1"/>
</dbReference>
<keyword evidence="2 15" id="KW-0813">Transport</keyword>
<comment type="subunit">
    <text evidence="15">F-type ATPases have 2 components, F(1) - the catalytic core - and F(0) - the membrane proton channel. F(1) has five subunits: alpha(3), beta(3), gamma(1), delta(1), epsilon(1). F(0) has three main subunits: a(1), b(2) and c(10-14). The alpha and beta chains form an alternating ring which encloses part of the gamma chain. F(1) is attached to F(0) by a central stalk formed by the gamma and epsilon chains, while a peripheral stalk is formed by the delta and b chains.</text>
</comment>
<evidence type="ECO:0000256" key="10">
    <source>
        <dbReference type="ARBA" id="ARBA00023310"/>
    </source>
</evidence>
<keyword evidence="19" id="KW-1185">Reference proteome</keyword>
<dbReference type="InterPro" id="IPR028987">
    <property type="entry name" value="ATP_synth_B-like_membr_sf"/>
</dbReference>
<keyword evidence="8 15" id="KW-0406">Ion transport</keyword>
<dbReference type="Proteomes" id="UP000051494">
    <property type="component" value="Unassembled WGS sequence"/>
</dbReference>
<dbReference type="Gene3D" id="1.20.5.620">
    <property type="entry name" value="F1F0 ATP synthase subunit B, membrane domain"/>
    <property type="match status" value="1"/>
</dbReference>
<dbReference type="NCBIfam" id="TIGR01144">
    <property type="entry name" value="ATP_synt_b"/>
    <property type="match status" value="1"/>
</dbReference>
<reference evidence="18" key="3">
    <citation type="submission" date="2021-06" db="EMBL/GenBank/DDBJ databases">
        <title>Genomic Description and Analysis of Intracellular Bacteria, Candidatus Berkiella cookevillensis and Candidatus Berkiella aquae.</title>
        <authorList>
            <person name="Kidane D.T."/>
            <person name="Mehari Y.T."/>
            <person name="Rice F.C."/>
            <person name="Arivett B.A."/>
            <person name="Farone A.L."/>
            <person name="Berk S.G."/>
            <person name="Farone M.B."/>
        </authorList>
    </citation>
    <scope>NUCLEOTIDE SEQUENCE</scope>
    <source>
        <strain evidence="18">CC99</strain>
    </source>
</reference>
<name>A0A0Q9YQP8_9GAMM</name>
<keyword evidence="5 15" id="KW-0812">Transmembrane</keyword>
<evidence type="ECO:0000256" key="11">
    <source>
        <dbReference type="ARBA" id="ARBA00025198"/>
    </source>
</evidence>
<comment type="caution">
    <text evidence="17">The sequence shown here is derived from an EMBL/GenBank/DDBJ whole genome shotgun (WGS) entry which is preliminary data.</text>
</comment>
<protein>
    <recommendedName>
        <fullName evidence="15">ATP synthase subunit b</fullName>
    </recommendedName>
    <alternativeName>
        <fullName evidence="15">ATP synthase F(0) sector subunit b</fullName>
    </alternativeName>
    <alternativeName>
        <fullName evidence="15">ATPase subunit I</fullName>
    </alternativeName>
    <alternativeName>
        <fullName evidence="15">F-type ATPase subunit b</fullName>
        <shortName evidence="15">F-ATPase subunit b</shortName>
    </alternativeName>
</protein>
<keyword evidence="3 15" id="KW-1003">Cell membrane</keyword>
<reference evidence="17" key="1">
    <citation type="submission" date="2015-09" db="EMBL/GenBank/DDBJ databases">
        <title>Draft Genome Sequences of Two Novel Amoeba-resistant Intranuclear Bacteria, Candidatus Berkiella cookevillensis and Candidatus Berkiella aquae.</title>
        <authorList>
            <person name="Mehari Y.T."/>
            <person name="Arivett B.A."/>
            <person name="Farone A.L."/>
            <person name="Gunderson J.H."/>
            <person name="Farone M.B."/>
        </authorList>
    </citation>
    <scope>NUCLEOTIDE SEQUENCE [LARGE SCALE GENOMIC DNA]</scope>
    <source>
        <strain evidence="17">CC99</strain>
    </source>
</reference>
<dbReference type="HAMAP" id="MF_01398">
    <property type="entry name" value="ATP_synth_b_bprime"/>
    <property type="match status" value="1"/>
</dbReference>
<organism evidence="17">
    <name type="scientific">Candidatus Berkiella cookevillensis</name>
    <dbReference type="NCBI Taxonomy" id="437022"/>
    <lineage>
        <taxon>Bacteria</taxon>
        <taxon>Pseudomonadati</taxon>
        <taxon>Pseudomonadota</taxon>
        <taxon>Gammaproteobacteria</taxon>
        <taxon>Candidatus Berkiellales</taxon>
        <taxon>Candidatus Berkiellaceae</taxon>
        <taxon>Candidatus Berkiella</taxon>
    </lineage>
</organism>
<comment type="similarity">
    <text evidence="1 15 16">Belongs to the ATPase B chain family.</text>
</comment>
<sequence length="156" mass="17627">MNINATLLGQMITFVLFVWFTKRFVWPPINKALVDRQDKIADGLAAAEKGHAELKRAQEVSTREIKESQEKASKIIIEAQKQADHIIDGARQKAHEEGQRIIEQASHEVNQMVSDAKEALRKHVTEIALLGAEKLLEKNIDEASHLQMLDKLAQEI</sequence>
<evidence type="ECO:0000313" key="18">
    <source>
        <dbReference type="EMBL" id="MCS5709722.1"/>
    </source>
</evidence>
<dbReference type="EMBL" id="LKHV01000005">
    <property type="protein sequence ID" value="KRG18807.1"/>
    <property type="molecule type" value="Genomic_DNA"/>
</dbReference>
<evidence type="ECO:0000256" key="7">
    <source>
        <dbReference type="ARBA" id="ARBA00022989"/>
    </source>
</evidence>
<dbReference type="STRING" id="437022.CC99x_01288"/>
<dbReference type="GO" id="GO:0046961">
    <property type="term" value="F:proton-transporting ATPase activity, rotational mechanism"/>
    <property type="evidence" value="ECO:0007669"/>
    <property type="project" value="TreeGrafter"/>
</dbReference>
<keyword evidence="9 15" id="KW-0472">Membrane</keyword>
<dbReference type="InterPro" id="IPR005864">
    <property type="entry name" value="ATP_synth_F0_bsu_bac"/>
</dbReference>
<evidence type="ECO:0000256" key="3">
    <source>
        <dbReference type="ARBA" id="ARBA00022475"/>
    </source>
</evidence>
<evidence type="ECO:0000256" key="15">
    <source>
        <dbReference type="HAMAP-Rule" id="MF_01398"/>
    </source>
</evidence>
<dbReference type="PATRIC" id="fig|1590042.3.peg.1306"/>
<keyword evidence="7 15" id="KW-1133">Transmembrane helix</keyword>
<dbReference type="InterPro" id="IPR002146">
    <property type="entry name" value="ATP_synth_b/b'su_bac/chlpt"/>
</dbReference>
<comment type="function">
    <text evidence="11 15">F(1)F(0) ATP synthase produces ATP from ADP in the presence of a proton or sodium gradient. F-type ATPases consist of two structural domains, F(1) containing the extramembraneous catalytic core and F(0) containing the membrane proton channel, linked together by a central stalk and a peripheral stalk. During catalysis, ATP synthesis in the catalytic domain of F(1) is coupled via a rotary mechanism of the central stalk subunits to proton translocation.</text>
</comment>
<dbReference type="CDD" id="cd06503">
    <property type="entry name" value="ATP-synt_Fo_b"/>
    <property type="match status" value="1"/>
</dbReference>
<comment type="subunit">
    <text evidence="13">F-type ATPases have 2 components, F(1) - the catalytic core - and F(0) - the membrane proton channel. F(1) has five subunits: alpha(3), beta(3), gamma(1), delta(1), epsilon(1). F(0) has four main subunits: a(1), b(2) and c(10-14). The alpha and beta chains form an alternating ring which encloses part of the gamma chain. F(1) is attached to F(0) by a central stalk formed by the gamma and epsilon chains, while a peripheral stalk is formed by the delta and b chains.</text>
</comment>
<dbReference type="GO" id="GO:0012505">
    <property type="term" value="C:endomembrane system"/>
    <property type="evidence" value="ECO:0007669"/>
    <property type="project" value="UniProtKB-SubCell"/>
</dbReference>
<dbReference type="OrthoDB" id="9788020at2"/>
<dbReference type="SUPFAM" id="SSF81573">
    <property type="entry name" value="F1F0 ATP synthase subunit B, membrane domain"/>
    <property type="match status" value="1"/>
</dbReference>
<dbReference type="PANTHER" id="PTHR33445:SF1">
    <property type="entry name" value="ATP SYNTHASE SUBUNIT B"/>
    <property type="match status" value="1"/>
</dbReference>
<gene>
    <name evidence="15 17" type="primary">atpF</name>
    <name evidence="18" type="ORF">CC99x_012520</name>
    <name evidence="17" type="ORF">CC99x_01288</name>
</gene>
<dbReference type="GO" id="GO:0045259">
    <property type="term" value="C:proton-transporting ATP synthase complex"/>
    <property type="evidence" value="ECO:0007669"/>
    <property type="project" value="UniProtKB-KW"/>
</dbReference>
<evidence type="ECO:0000256" key="1">
    <source>
        <dbReference type="ARBA" id="ARBA00005513"/>
    </source>
</evidence>
<dbReference type="InterPro" id="IPR050059">
    <property type="entry name" value="ATP_synthase_B_chain"/>
</dbReference>
<comment type="subcellular location">
    <subcellularLocation>
        <location evidence="15">Cell membrane</location>
        <topology evidence="15">Single-pass membrane protein</topology>
    </subcellularLocation>
    <subcellularLocation>
        <location evidence="14">Endomembrane system</location>
        <topology evidence="14">Single-pass membrane protein</topology>
    </subcellularLocation>
</comment>
<keyword evidence="10 15" id="KW-0066">ATP synthesis</keyword>